<accession>A0A934TIY6</accession>
<sequence length="160" mass="17444">MIKLLAILALLGVAGVMLYIRFTPSDPADWHVDPRAVSRPDTPNSWLIRPVGGDAVAPEFMLGAQELAQVVDAVIRAQPRTRPLAGSVEEGQLTYVTRTPLMGYPDYVSVRVFPTGAGAGLAVFSRSRFGHSDLGTNRKRLEDWMREIEAAVREKEAGNG</sequence>
<evidence type="ECO:0008006" key="3">
    <source>
        <dbReference type="Google" id="ProtNLM"/>
    </source>
</evidence>
<dbReference type="AlphaFoldDB" id="A0A934TIY6"/>
<name>A0A934TIY6_9RHOB</name>
<protein>
    <recommendedName>
        <fullName evidence="3">DUF1499 domain-containing protein</fullName>
    </recommendedName>
</protein>
<organism evidence="1 2">
    <name type="scientific">Rhodobaculum claviforme</name>
    <dbReference type="NCBI Taxonomy" id="1549854"/>
    <lineage>
        <taxon>Bacteria</taxon>
        <taxon>Pseudomonadati</taxon>
        <taxon>Pseudomonadota</taxon>
        <taxon>Alphaproteobacteria</taxon>
        <taxon>Rhodobacterales</taxon>
        <taxon>Paracoccaceae</taxon>
        <taxon>Rhodobaculum</taxon>
    </lineage>
</organism>
<dbReference type="EMBL" id="NHSD01000091">
    <property type="protein sequence ID" value="MBK5926067.1"/>
    <property type="molecule type" value="Genomic_DNA"/>
</dbReference>
<proteinExistence type="predicted"/>
<dbReference type="RefSeq" id="WP_201155588.1">
    <property type="nucleotide sequence ID" value="NZ_NHSD01000091.1"/>
</dbReference>
<comment type="caution">
    <text evidence="1">The sequence shown here is derived from an EMBL/GenBank/DDBJ whole genome shotgun (WGS) entry which is preliminary data.</text>
</comment>
<keyword evidence="2" id="KW-1185">Reference proteome</keyword>
<reference evidence="1" key="2">
    <citation type="journal article" date="2020" name="Microorganisms">
        <title>Osmotic Adaptation and Compatible Solute Biosynthesis of Phototrophic Bacteria as Revealed from Genome Analyses.</title>
        <authorList>
            <person name="Imhoff J.F."/>
            <person name="Rahn T."/>
            <person name="Kunzel S."/>
            <person name="Keller A."/>
            <person name="Neulinger S.C."/>
        </authorList>
    </citation>
    <scope>NUCLEOTIDE SEQUENCE</scope>
    <source>
        <strain evidence="1">LMG 28126</strain>
    </source>
</reference>
<gene>
    <name evidence="1" type="ORF">CCR87_01630</name>
</gene>
<reference evidence="1" key="1">
    <citation type="submission" date="2017-05" db="EMBL/GenBank/DDBJ databases">
        <authorList>
            <person name="Imhoff J.F."/>
            <person name="Rahn T."/>
            <person name="Kuenzel S."/>
            <person name="Neulinger S.C."/>
        </authorList>
    </citation>
    <scope>NUCLEOTIDE SEQUENCE</scope>
    <source>
        <strain evidence="1">LMG 28126</strain>
    </source>
</reference>
<dbReference type="Proteomes" id="UP000706333">
    <property type="component" value="Unassembled WGS sequence"/>
</dbReference>
<evidence type="ECO:0000313" key="2">
    <source>
        <dbReference type="Proteomes" id="UP000706333"/>
    </source>
</evidence>
<evidence type="ECO:0000313" key="1">
    <source>
        <dbReference type="EMBL" id="MBK5926067.1"/>
    </source>
</evidence>
<dbReference type="InterPro" id="IPR010865">
    <property type="entry name" value="DUF1499"/>
</dbReference>
<dbReference type="Pfam" id="PF07386">
    <property type="entry name" value="DUF1499"/>
    <property type="match status" value="1"/>
</dbReference>